<name>K0S3C9_THAOC</name>
<sequence>MPYISDYWLVEVTPQLVLDSSSLVYWRQHIQPSDIATADPPTQPSGTPEPRPKKIHTPGPRPAPSGGPRSLSTTSLAYFARVCGQGECGQPGTQKIGGIASGKPDFCLAPEVRPQSPQPRLSVLPVRPAGWPPRPSRLDQGKEKKTEESRGADLSKYPVTSNICLDLSRCKPM</sequence>
<gene>
    <name evidence="2" type="ORF">THAOC_20442</name>
</gene>
<evidence type="ECO:0000256" key="1">
    <source>
        <dbReference type="SAM" id="MobiDB-lite"/>
    </source>
</evidence>
<protein>
    <submittedName>
        <fullName evidence="2">Uncharacterized protein</fullName>
    </submittedName>
</protein>
<feature type="compositionally biased region" description="Basic and acidic residues" evidence="1">
    <location>
        <begin position="136"/>
        <end position="153"/>
    </location>
</feature>
<keyword evidence="3" id="KW-1185">Reference proteome</keyword>
<feature type="region of interest" description="Disordered" evidence="1">
    <location>
        <begin position="34"/>
        <end position="72"/>
    </location>
</feature>
<dbReference type="Proteomes" id="UP000266841">
    <property type="component" value="Unassembled WGS sequence"/>
</dbReference>
<comment type="caution">
    <text evidence="2">The sequence shown here is derived from an EMBL/GenBank/DDBJ whole genome shotgun (WGS) entry which is preliminary data.</text>
</comment>
<feature type="region of interest" description="Disordered" evidence="1">
    <location>
        <begin position="109"/>
        <end position="154"/>
    </location>
</feature>
<dbReference type="EMBL" id="AGNL01023073">
    <property type="protein sequence ID" value="EJK59349.1"/>
    <property type="molecule type" value="Genomic_DNA"/>
</dbReference>
<accession>K0S3C9</accession>
<evidence type="ECO:0000313" key="3">
    <source>
        <dbReference type="Proteomes" id="UP000266841"/>
    </source>
</evidence>
<dbReference type="AlphaFoldDB" id="K0S3C9"/>
<reference evidence="2 3" key="1">
    <citation type="journal article" date="2012" name="Genome Biol.">
        <title>Genome and low-iron response of an oceanic diatom adapted to chronic iron limitation.</title>
        <authorList>
            <person name="Lommer M."/>
            <person name="Specht M."/>
            <person name="Roy A.S."/>
            <person name="Kraemer L."/>
            <person name="Andreson R."/>
            <person name="Gutowska M.A."/>
            <person name="Wolf J."/>
            <person name="Bergner S.V."/>
            <person name="Schilhabel M.B."/>
            <person name="Klostermeier U.C."/>
            <person name="Beiko R.G."/>
            <person name="Rosenstiel P."/>
            <person name="Hippler M."/>
            <person name="Laroche J."/>
        </authorList>
    </citation>
    <scope>NUCLEOTIDE SEQUENCE [LARGE SCALE GENOMIC DNA]</scope>
    <source>
        <strain evidence="2 3">CCMP1005</strain>
    </source>
</reference>
<proteinExistence type="predicted"/>
<organism evidence="2 3">
    <name type="scientific">Thalassiosira oceanica</name>
    <name type="common">Marine diatom</name>
    <dbReference type="NCBI Taxonomy" id="159749"/>
    <lineage>
        <taxon>Eukaryota</taxon>
        <taxon>Sar</taxon>
        <taxon>Stramenopiles</taxon>
        <taxon>Ochrophyta</taxon>
        <taxon>Bacillariophyta</taxon>
        <taxon>Coscinodiscophyceae</taxon>
        <taxon>Thalassiosirophycidae</taxon>
        <taxon>Thalassiosirales</taxon>
        <taxon>Thalassiosiraceae</taxon>
        <taxon>Thalassiosira</taxon>
    </lineage>
</organism>
<evidence type="ECO:0000313" key="2">
    <source>
        <dbReference type="EMBL" id="EJK59349.1"/>
    </source>
</evidence>